<evidence type="ECO:0000256" key="1">
    <source>
        <dbReference type="ARBA" id="ARBA00022729"/>
    </source>
</evidence>
<evidence type="ECO:0000313" key="6">
    <source>
        <dbReference type="EMBL" id="GLD55656.1"/>
    </source>
</evidence>
<dbReference type="Gene3D" id="2.60.40.4100">
    <property type="entry name" value="Zona pellucida, ZP-C domain"/>
    <property type="match status" value="1"/>
</dbReference>
<dbReference type="PANTHER" id="PTHR14002:SF59">
    <property type="entry name" value="CUB AND ZONA PELLUCIDA-LIKE DOMAIN-CONTAINING PROTEIN 1-RELATED"/>
    <property type="match status" value="1"/>
</dbReference>
<dbReference type="InterPro" id="IPR042235">
    <property type="entry name" value="ZP-C_dom"/>
</dbReference>
<accession>A0AAD3MLG7</accession>
<reference evidence="6" key="1">
    <citation type="submission" date="2022-08" db="EMBL/GenBank/DDBJ databases">
        <title>Genome sequencing of akame (Lates japonicus).</title>
        <authorList>
            <person name="Hashiguchi Y."/>
            <person name="Takahashi H."/>
        </authorList>
    </citation>
    <scope>NUCLEOTIDE SEQUENCE</scope>
    <source>
        <strain evidence="6">Kochi</strain>
    </source>
</reference>
<organism evidence="6 7">
    <name type="scientific">Lates japonicus</name>
    <name type="common">Japanese lates</name>
    <dbReference type="NCBI Taxonomy" id="270547"/>
    <lineage>
        <taxon>Eukaryota</taxon>
        <taxon>Metazoa</taxon>
        <taxon>Chordata</taxon>
        <taxon>Craniata</taxon>
        <taxon>Vertebrata</taxon>
        <taxon>Euteleostomi</taxon>
        <taxon>Actinopterygii</taxon>
        <taxon>Neopterygii</taxon>
        <taxon>Teleostei</taxon>
        <taxon>Neoteleostei</taxon>
        <taxon>Acanthomorphata</taxon>
        <taxon>Carangaria</taxon>
        <taxon>Carangaria incertae sedis</taxon>
        <taxon>Centropomidae</taxon>
        <taxon>Lates</taxon>
    </lineage>
</organism>
<keyword evidence="4" id="KW-0472">Membrane</keyword>
<evidence type="ECO:0000313" key="7">
    <source>
        <dbReference type="Proteomes" id="UP001279410"/>
    </source>
</evidence>
<dbReference type="AlphaFoldDB" id="A0AAD3MLG7"/>
<evidence type="ECO:0000256" key="4">
    <source>
        <dbReference type="SAM" id="Phobius"/>
    </source>
</evidence>
<evidence type="ECO:0000259" key="5">
    <source>
        <dbReference type="PROSITE" id="PS51034"/>
    </source>
</evidence>
<feature type="domain" description="ZP" evidence="5">
    <location>
        <begin position="1"/>
        <end position="27"/>
    </location>
</feature>
<name>A0AAD3MLG7_LATJO</name>
<proteinExistence type="predicted"/>
<keyword evidence="1" id="KW-0732">Signal</keyword>
<dbReference type="Proteomes" id="UP001279410">
    <property type="component" value="Unassembled WGS sequence"/>
</dbReference>
<feature type="region of interest" description="Disordered" evidence="3">
    <location>
        <begin position="27"/>
        <end position="50"/>
    </location>
</feature>
<comment type="caution">
    <text evidence="6">The sequence shown here is derived from an EMBL/GenBank/DDBJ whole genome shotgun (WGS) entry which is preliminary data.</text>
</comment>
<keyword evidence="4" id="KW-0812">Transmembrane</keyword>
<keyword evidence="7" id="KW-1185">Reference proteome</keyword>
<dbReference type="EMBL" id="BRZM01000022">
    <property type="protein sequence ID" value="GLD55656.1"/>
    <property type="molecule type" value="Genomic_DNA"/>
</dbReference>
<evidence type="ECO:0000256" key="3">
    <source>
        <dbReference type="SAM" id="MobiDB-lite"/>
    </source>
</evidence>
<sequence length="101" mass="10858">MVYITCSVILCETGIPGTRCSQGCIQSNSGNHRSKREAEAQTSRQRISQGPLRLAKVSDSQVSGPSLNLGMNLVFIVGCLLVCGVVIYRTKRSTIPTSQSL</sequence>
<evidence type="ECO:0000256" key="2">
    <source>
        <dbReference type="ARBA" id="ARBA00023157"/>
    </source>
</evidence>
<gene>
    <name evidence="6" type="ORF">AKAME5_000809800</name>
</gene>
<protein>
    <submittedName>
        <fullName evidence="6">CUB and zona pellucida-like domain-containing protein 1</fullName>
    </submittedName>
</protein>
<dbReference type="InterPro" id="IPR001507">
    <property type="entry name" value="ZP_dom"/>
</dbReference>
<dbReference type="PANTHER" id="PTHR14002">
    <property type="entry name" value="ENDOGLIN/TGF-BETA RECEPTOR TYPE III"/>
    <property type="match status" value="1"/>
</dbReference>
<keyword evidence="4" id="KW-1133">Transmembrane helix</keyword>
<feature type="transmembrane region" description="Helical" evidence="4">
    <location>
        <begin position="69"/>
        <end position="88"/>
    </location>
</feature>
<keyword evidence="2" id="KW-1015">Disulfide bond</keyword>
<dbReference type="PROSITE" id="PS51034">
    <property type="entry name" value="ZP_2"/>
    <property type="match status" value="1"/>
</dbReference>